<proteinExistence type="predicted"/>
<sequence length="34" mass="4062">MDIFYILFPEWNESHTSESSCTTNLQLCTHRIML</sequence>
<evidence type="ECO:0000313" key="1">
    <source>
        <dbReference type="EMBL" id="JAD23890.1"/>
    </source>
</evidence>
<dbReference type="EMBL" id="GBRH01274005">
    <property type="protein sequence ID" value="JAD23890.1"/>
    <property type="molecule type" value="Transcribed_RNA"/>
</dbReference>
<reference evidence="1" key="1">
    <citation type="submission" date="2014-09" db="EMBL/GenBank/DDBJ databases">
        <authorList>
            <person name="Magalhaes I.L.F."/>
            <person name="Oliveira U."/>
            <person name="Santos F.R."/>
            <person name="Vidigal T.H.D.A."/>
            <person name="Brescovit A.D."/>
            <person name="Santos A.J."/>
        </authorList>
    </citation>
    <scope>NUCLEOTIDE SEQUENCE</scope>
    <source>
        <tissue evidence="1">Shoot tissue taken approximately 20 cm above the soil surface</tissue>
    </source>
</reference>
<organism evidence="1">
    <name type="scientific">Arundo donax</name>
    <name type="common">Giant reed</name>
    <name type="synonym">Donax arundinaceus</name>
    <dbReference type="NCBI Taxonomy" id="35708"/>
    <lineage>
        <taxon>Eukaryota</taxon>
        <taxon>Viridiplantae</taxon>
        <taxon>Streptophyta</taxon>
        <taxon>Embryophyta</taxon>
        <taxon>Tracheophyta</taxon>
        <taxon>Spermatophyta</taxon>
        <taxon>Magnoliopsida</taxon>
        <taxon>Liliopsida</taxon>
        <taxon>Poales</taxon>
        <taxon>Poaceae</taxon>
        <taxon>PACMAD clade</taxon>
        <taxon>Arundinoideae</taxon>
        <taxon>Arundineae</taxon>
        <taxon>Arundo</taxon>
    </lineage>
</organism>
<accession>A0A0A8YF72</accession>
<protein>
    <submittedName>
        <fullName evidence="1">Uncharacterized protein</fullName>
    </submittedName>
</protein>
<dbReference type="AlphaFoldDB" id="A0A0A8YF72"/>
<reference evidence="1" key="2">
    <citation type="journal article" date="2015" name="Data Brief">
        <title>Shoot transcriptome of the giant reed, Arundo donax.</title>
        <authorList>
            <person name="Barrero R.A."/>
            <person name="Guerrero F.D."/>
            <person name="Moolhuijzen P."/>
            <person name="Goolsby J.A."/>
            <person name="Tidwell J."/>
            <person name="Bellgard S.E."/>
            <person name="Bellgard M.I."/>
        </authorList>
    </citation>
    <scope>NUCLEOTIDE SEQUENCE</scope>
    <source>
        <tissue evidence="1">Shoot tissue taken approximately 20 cm above the soil surface</tissue>
    </source>
</reference>
<name>A0A0A8YF72_ARUDO</name>